<sequence>MTGAPTRVGHVSLTIMTSTYNVAEAKANLSRLLDAALAGEDVVVARAGRPLVRLVPIAPPPGRELGFVPLELPDDLFDPLNEADLARWT</sequence>
<proteinExistence type="inferred from homology"/>
<evidence type="ECO:0000256" key="1">
    <source>
        <dbReference type="ARBA" id="ARBA00009981"/>
    </source>
</evidence>
<dbReference type="Pfam" id="PF02604">
    <property type="entry name" value="PhdYeFM_antitox"/>
    <property type="match status" value="1"/>
</dbReference>
<accession>A0ABN1H525</accession>
<name>A0ABN1H525_9ACTN</name>
<dbReference type="Proteomes" id="UP001500957">
    <property type="component" value="Unassembled WGS sequence"/>
</dbReference>
<dbReference type="NCBIfam" id="TIGR01552">
    <property type="entry name" value="phd_fam"/>
    <property type="match status" value="1"/>
</dbReference>
<protein>
    <recommendedName>
        <fullName evidence="2">Antitoxin</fullName>
    </recommendedName>
</protein>
<dbReference type="InterPro" id="IPR036165">
    <property type="entry name" value="YefM-like_sf"/>
</dbReference>
<keyword evidence="4" id="KW-1185">Reference proteome</keyword>
<organism evidence="3 4">
    <name type="scientific">Sporichthya brevicatena</name>
    <dbReference type="NCBI Taxonomy" id="171442"/>
    <lineage>
        <taxon>Bacteria</taxon>
        <taxon>Bacillati</taxon>
        <taxon>Actinomycetota</taxon>
        <taxon>Actinomycetes</taxon>
        <taxon>Sporichthyales</taxon>
        <taxon>Sporichthyaceae</taxon>
        <taxon>Sporichthya</taxon>
    </lineage>
</organism>
<gene>
    <name evidence="3" type="ORF">GCM10009547_36080</name>
</gene>
<dbReference type="InterPro" id="IPR006442">
    <property type="entry name" value="Antitoxin_Phd/YefM"/>
</dbReference>
<reference evidence="3 4" key="1">
    <citation type="journal article" date="2019" name="Int. J. Syst. Evol. Microbiol.">
        <title>The Global Catalogue of Microorganisms (GCM) 10K type strain sequencing project: providing services to taxonomists for standard genome sequencing and annotation.</title>
        <authorList>
            <consortium name="The Broad Institute Genomics Platform"/>
            <consortium name="The Broad Institute Genome Sequencing Center for Infectious Disease"/>
            <person name="Wu L."/>
            <person name="Ma J."/>
        </authorList>
    </citation>
    <scope>NUCLEOTIDE SEQUENCE [LARGE SCALE GENOMIC DNA]</scope>
    <source>
        <strain evidence="3 4">JCM 10671</strain>
    </source>
</reference>
<comment type="function">
    <text evidence="2">Antitoxin component of a type II toxin-antitoxin (TA) system.</text>
</comment>
<evidence type="ECO:0000313" key="4">
    <source>
        <dbReference type="Proteomes" id="UP001500957"/>
    </source>
</evidence>
<comment type="caution">
    <text evidence="3">The sequence shown here is derived from an EMBL/GenBank/DDBJ whole genome shotgun (WGS) entry which is preliminary data.</text>
</comment>
<dbReference type="Gene3D" id="3.40.1620.10">
    <property type="entry name" value="YefM-like domain"/>
    <property type="match status" value="1"/>
</dbReference>
<dbReference type="EMBL" id="BAAAHE010000035">
    <property type="protein sequence ID" value="GAA0629227.1"/>
    <property type="molecule type" value="Genomic_DNA"/>
</dbReference>
<dbReference type="SUPFAM" id="SSF143120">
    <property type="entry name" value="YefM-like"/>
    <property type="match status" value="1"/>
</dbReference>
<evidence type="ECO:0000256" key="2">
    <source>
        <dbReference type="RuleBase" id="RU362080"/>
    </source>
</evidence>
<evidence type="ECO:0000313" key="3">
    <source>
        <dbReference type="EMBL" id="GAA0629227.1"/>
    </source>
</evidence>
<comment type="similarity">
    <text evidence="1 2">Belongs to the phD/YefM antitoxin family.</text>
</comment>